<proteinExistence type="predicted"/>
<dbReference type="PANTHER" id="PTHR14374">
    <property type="entry name" value="FOIE GRAS"/>
    <property type="match status" value="1"/>
</dbReference>
<dbReference type="PANTHER" id="PTHR14374:SF0">
    <property type="entry name" value="TRAFFICKING PROTEIN PARTICLE COMPLEX SUBUNIT 11"/>
    <property type="match status" value="1"/>
</dbReference>
<protein>
    <recommendedName>
        <fullName evidence="1">Trafficking protein particle complex subunit 11 domain-containing protein</fullName>
    </recommendedName>
</protein>
<gene>
    <name evidence="2" type="ORF">DH2020_000650</name>
</gene>
<dbReference type="EMBL" id="JABTTQ020000001">
    <property type="protein sequence ID" value="KAK6163786.1"/>
    <property type="molecule type" value="Genomic_DNA"/>
</dbReference>
<dbReference type="Proteomes" id="UP001318860">
    <property type="component" value="Unassembled WGS sequence"/>
</dbReference>
<organism evidence="2 3">
    <name type="scientific">Rehmannia glutinosa</name>
    <name type="common">Chinese foxglove</name>
    <dbReference type="NCBI Taxonomy" id="99300"/>
    <lineage>
        <taxon>Eukaryota</taxon>
        <taxon>Viridiplantae</taxon>
        <taxon>Streptophyta</taxon>
        <taxon>Embryophyta</taxon>
        <taxon>Tracheophyta</taxon>
        <taxon>Spermatophyta</taxon>
        <taxon>Magnoliopsida</taxon>
        <taxon>eudicotyledons</taxon>
        <taxon>Gunneridae</taxon>
        <taxon>Pentapetalae</taxon>
        <taxon>asterids</taxon>
        <taxon>lamiids</taxon>
        <taxon>Lamiales</taxon>
        <taxon>Orobanchaceae</taxon>
        <taxon>Rehmannieae</taxon>
        <taxon>Rehmannia</taxon>
    </lineage>
</organism>
<evidence type="ECO:0000259" key="1">
    <source>
        <dbReference type="Pfam" id="PF11817"/>
    </source>
</evidence>
<reference evidence="2 3" key="1">
    <citation type="journal article" date="2021" name="Comput. Struct. Biotechnol. J.">
        <title>De novo genome assembly of the potent medicinal plant Rehmannia glutinosa using nanopore technology.</title>
        <authorList>
            <person name="Ma L."/>
            <person name="Dong C."/>
            <person name="Song C."/>
            <person name="Wang X."/>
            <person name="Zheng X."/>
            <person name="Niu Y."/>
            <person name="Chen S."/>
            <person name="Feng W."/>
        </authorList>
    </citation>
    <scope>NUCLEOTIDE SEQUENCE [LARGE SCALE GENOMIC DNA]</scope>
    <source>
        <strain evidence="2">DH-2019</strain>
    </source>
</reference>
<feature type="domain" description="Trafficking protein particle complex subunit 11" evidence="1">
    <location>
        <begin position="258"/>
        <end position="526"/>
    </location>
</feature>
<keyword evidence="3" id="KW-1185">Reference proteome</keyword>
<sequence>MEEYPEELRTPPVALTCVVGCPEVHGLITAHLHSQQPPINTIALPDFSKISVIPPKKPPRENSEHVGGILKRDWLSKHRTRIPAVVAALFSSSNVSGDPAQWLQVCTDLENLKATIRGRNIKLVVVVVSQAGHKDDMSEDRMIALRKRAEVDSKYLIVFVPDEHMELKQSLSRHGPRLCTAFADLASTYYRDEGRRVKVRLEKKSFSSMELNVRYCFKVAVYAEFRRDWPEALKLYEDAYHALREMVGTSTRMPPIQRLVEIKTIAEQLHFKMSTLLLHGGKVVEAIAWFRQHTANYRKLLGAPEVIFLHWEWLSRQYLVFAQLLETSSANGLQFPSMASVPADKPTEWEFHPAYYYQAITSYLKEKNICLELALSMSEDVGPIDGSAESVVASVYHGQFARLLEREDTYIMQSLTDDEYVRYTLVEGKRFLDSFEIIALLKRSFEAYNNLKAERAAAYCGFQMAREYFSLSEFSNAKQIFDNIASLYRREGWLLSLWELLGYLRECSRGTGSVKDFIEYSLEMAAMPETTNAVELSSKYCGPAGPATLSQRAKIHKEAFEVARGGSELTLKEQNSHLKVNSDYPLYLEIDLVSPLRVVLLSLVAFHQPTVKPGALSLLTISLRTQLPTNVEIDQLEVQFNQSECNFIIVNDQKPHIAAISNVQPGRRVETAPTLVLATNKWLRLTYEIKSDQSGKLECIYVIARIGPHFTICCRAESPASMSDLPLWKFENLLETIPTVDPGLAFSGQKAIQVEEPDPQVDLNLGSSGPALVGESFILPVTVASKGHAVYSGELKINLVDTRGGGLLSPREDEPFSADNLHVELVDISCHVPEDQSEAPSDNIQKIQPSFGLISVPSLDVGDSWSCKLKIKWNRPKPIMLYVSLGYYPQNGEPSSQKVHVHKSLQIEGKTAVTISHRYMLPFRKDPLLLSKIKSVPEPDQIPSLALNELNMLLISVKNCSEVPLRLLSMSIEMEENKGSCNVQPQHVFGEPVVHVPGEEFKKVFTIVPSVNCTKLKIGTVSLRWQRDSGVREQFHSCDTESQFMKHRLPDVNIELPPLVVSMECPPHAILGNPFIYSIKIYNHTELLQEIKFSISDSQSFVSSGPHSDTIFVLPSSAHVLSYMLVPLGSGSLQLPRVTVTSVRYAAGLQPSNTSSIIFVYPSKPHFEASDT</sequence>
<evidence type="ECO:0000313" key="3">
    <source>
        <dbReference type="Proteomes" id="UP001318860"/>
    </source>
</evidence>
<name>A0ABR0XXK0_REHGL</name>
<accession>A0ABR0XXK0</accession>
<dbReference type="InterPro" id="IPR021773">
    <property type="entry name" value="TPC11"/>
</dbReference>
<dbReference type="Pfam" id="PF11817">
    <property type="entry name" value="Foie-gras_1"/>
    <property type="match status" value="1"/>
</dbReference>
<comment type="caution">
    <text evidence="2">The sequence shown here is derived from an EMBL/GenBank/DDBJ whole genome shotgun (WGS) entry which is preliminary data.</text>
</comment>
<evidence type="ECO:0000313" key="2">
    <source>
        <dbReference type="EMBL" id="KAK6163786.1"/>
    </source>
</evidence>